<proteinExistence type="predicted"/>
<dbReference type="Gene3D" id="3.40.50.300">
    <property type="entry name" value="P-loop containing nucleotide triphosphate hydrolases"/>
    <property type="match status" value="1"/>
</dbReference>
<evidence type="ECO:0000256" key="1">
    <source>
        <dbReference type="SAM" id="Coils"/>
    </source>
</evidence>
<dbReference type="AlphaFoldDB" id="A0A507AKP2"/>
<feature type="region of interest" description="Disordered" evidence="2">
    <location>
        <begin position="400"/>
        <end position="442"/>
    </location>
</feature>
<comment type="caution">
    <text evidence="4">The sequence shown here is derived from an EMBL/GenBank/DDBJ whole genome shotgun (WGS) entry which is preliminary data.</text>
</comment>
<feature type="domain" description="G" evidence="3">
    <location>
        <begin position="51"/>
        <end position="143"/>
    </location>
</feature>
<name>A0A507AKP2_9PEZI</name>
<gene>
    <name evidence="4" type="ORF">E0L32_010686</name>
</gene>
<evidence type="ECO:0000313" key="5">
    <source>
        <dbReference type="Proteomes" id="UP000319257"/>
    </source>
</evidence>
<dbReference type="EMBL" id="SKBQ01000089">
    <property type="protein sequence ID" value="TPX07587.1"/>
    <property type="molecule type" value="Genomic_DNA"/>
</dbReference>
<feature type="coiled-coil region" evidence="1">
    <location>
        <begin position="314"/>
        <end position="356"/>
    </location>
</feature>
<dbReference type="SUPFAM" id="SSF52540">
    <property type="entry name" value="P-loop containing nucleoside triphosphate hydrolases"/>
    <property type="match status" value="1"/>
</dbReference>
<keyword evidence="5" id="KW-1185">Reference proteome</keyword>
<reference evidence="4 5" key="1">
    <citation type="submission" date="2019-06" db="EMBL/GenBank/DDBJ databases">
        <title>Draft genome sequence of the filamentous fungus Phialemoniopsis curvata isolated from diesel fuel.</title>
        <authorList>
            <person name="Varaljay V.A."/>
            <person name="Lyon W.J."/>
            <person name="Crouch A.L."/>
            <person name="Drake C.E."/>
            <person name="Hollomon J.M."/>
            <person name="Nadeau L.J."/>
            <person name="Nunn H.S."/>
            <person name="Stevenson B.S."/>
            <person name="Bojanowski C.L."/>
            <person name="Crookes-Goodson W.J."/>
        </authorList>
    </citation>
    <scope>NUCLEOTIDE SEQUENCE [LARGE SCALE GENOMIC DNA]</scope>
    <source>
        <strain evidence="4 5">D216</strain>
    </source>
</reference>
<dbReference type="OrthoDB" id="8954335at2759"/>
<dbReference type="Pfam" id="PF01926">
    <property type="entry name" value="MMR_HSR1"/>
    <property type="match status" value="1"/>
</dbReference>
<keyword evidence="1" id="KW-0175">Coiled coil</keyword>
<protein>
    <recommendedName>
        <fullName evidence="3">G domain-containing protein</fullName>
    </recommendedName>
</protein>
<dbReference type="CDD" id="cd00882">
    <property type="entry name" value="Ras_like_GTPase"/>
    <property type="match status" value="1"/>
</dbReference>
<organism evidence="4 5">
    <name type="scientific">Thyridium curvatum</name>
    <dbReference type="NCBI Taxonomy" id="1093900"/>
    <lineage>
        <taxon>Eukaryota</taxon>
        <taxon>Fungi</taxon>
        <taxon>Dikarya</taxon>
        <taxon>Ascomycota</taxon>
        <taxon>Pezizomycotina</taxon>
        <taxon>Sordariomycetes</taxon>
        <taxon>Sordariomycetidae</taxon>
        <taxon>Thyridiales</taxon>
        <taxon>Thyridiaceae</taxon>
        <taxon>Thyridium</taxon>
    </lineage>
</organism>
<dbReference type="RefSeq" id="XP_030989298.1">
    <property type="nucleotide sequence ID" value="XM_031133332.1"/>
</dbReference>
<dbReference type="Proteomes" id="UP000319257">
    <property type="component" value="Unassembled WGS sequence"/>
</dbReference>
<dbReference type="STRING" id="1093900.A0A507AKP2"/>
<dbReference type="InterPro" id="IPR027417">
    <property type="entry name" value="P-loop_NTPase"/>
</dbReference>
<dbReference type="InterPro" id="IPR006073">
    <property type="entry name" value="GTP-bd"/>
</dbReference>
<dbReference type="InParanoid" id="A0A507AKP2"/>
<sequence>MVDIKSFDGASSDYGSDAGPWQFVAASHLGQSRRRERADRPRQDKPEEIYIAVMGMTGTGKSTFISHCTKETPEIGHGLKSCTQGVHIYQCHLFADVKVFLIDTPGFDDSQRTDTQVLKEIANWMTKSFQSKKQLQGILYLHRISDTRMGGTQMRNLLLFKKICGPDALKNVLLVTTMWDKTGMEDGERREAELKSREEHWGFMIEKGSRTVRHYNNETSAMDILAEPGFGADSPEAQPLAIQKEMVYNKKNLDETDAGIELQKEFTEQSRKLIEEIREREVEQQEQMKLVLESRDKEVLEFIHAEQERSRARLEQLKSSSEALKVDMQKMHEDKLKEVQSELQKQKELTHRVESQLLTMAERMGTNHENHSKALQEWQLVKEDYDRRIQAPCSQVDLFERAAPPDPDNLDDNDSDPTDDGDDDPDSTDDGENRDEDTFEDAEAHYSRDKYRRFRRHFLDESVWRVKLGTGSARNKRMAEFWNILLNRRYLLSLAEMKGSRYKGQWWEYGLRYHNIDGKHWKEMKDSTGWIDYRCRETNERFSVREILLRDGRHSRWERRVDVHGIRAYWYDKVTGGTSQLVPTVFEPGMCLRGGFILGGD</sequence>
<evidence type="ECO:0000313" key="4">
    <source>
        <dbReference type="EMBL" id="TPX07587.1"/>
    </source>
</evidence>
<dbReference type="GeneID" id="41978133"/>
<dbReference type="GO" id="GO:0005525">
    <property type="term" value="F:GTP binding"/>
    <property type="evidence" value="ECO:0007669"/>
    <property type="project" value="InterPro"/>
</dbReference>
<feature type="compositionally biased region" description="Acidic residues" evidence="2">
    <location>
        <begin position="408"/>
        <end position="441"/>
    </location>
</feature>
<evidence type="ECO:0000259" key="3">
    <source>
        <dbReference type="Pfam" id="PF01926"/>
    </source>
</evidence>
<accession>A0A507AKP2</accession>
<evidence type="ECO:0000256" key="2">
    <source>
        <dbReference type="SAM" id="MobiDB-lite"/>
    </source>
</evidence>